<evidence type="ECO:0000313" key="6">
    <source>
        <dbReference type="Proteomes" id="UP000198228"/>
    </source>
</evidence>
<comment type="similarity">
    <text evidence="1">Belongs to the bacterial solute-binding protein 1 family.</text>
</comment>
<dbReference type="SUPFAM" id="SSF53850">
    <property type="entry name" value="Periplasmic binding protein-like II"/>
    <property type="match status" value="1"/>
</dbReference>
<dbReference type="Pfam" id="PF01547">
    <property type="entry name" value="SBP_bac_1"/>
    <property type="match status" value="1"/>
</dbReference>
<name>A0A1C4XJ17_9ACTN</name>
<sequence>MTTDPEAIRHRRRPGVRLGAAAAALALVAPLAACGSDGAGGGTPTINLYYPPEQNLQKVVDDCNAQAQGRYRIAYRVLPRQADDQRVQLVRRLAAQDTGMDVLGLDVTWTQEFASADWIREWTGQDKAEVEQGTLTGPLETARYEGKLYAAPKNTNVQLLWYRSDLVPQAPTSWDDMIKAAQDLKGQGKPYQVLTMGAQYEGLVVLYNTMAESAGGKILSDDGKQAVMDAGTVKALDQLKRFATSGVASPSFTNATEDPVRLEFQAGGGAFQVNWPFVYPALQEADPELAKKVKWARVPGIDANTPSKVTIGGVNMAVSSYSKHPTESFEAARCIRNEKNQKFSAINDGVPPTIEKVYDDPEMAKAYPMKETILDELKEPAVRPLTPAYQSISTVMSAILSPPSGIQPDRTADELRDAISDALQSKGVLP</sequence>
<keyword evidence="3 4" id="KW-0732">Signal</keyword>
<evidence type="ECO:0000256" key="4">
    <source>
        <dbReference type="SAM" id="SignalP"/>
    </source>
</evidence>
<evidence type="ECO:0000256" key="1">
    <source>
        <dbReference type="ARBA" id="ARBA00008520"/>
    </source>
</evidence>
<gene>
    <name evidence="5" type="ORF">GA0074696_2629</name>
</gene>
<dbReference type="InterPro" id="IPR050490">
    <property type="entry name" value="Bact_solute-bd_prot1"/>
</dbReference>
<keyword evidence="2" id="KW-0813">Transport</keyword>
<proteinExistence type="inferred from homology"/>
<reference evidence="5 6" key="1">
    <citation type="submission" date="2016-06" db="EMBL/GenBank/DDBJ databases">
        <authorList>
            <person name="Kjaerup R.B."/>
            <person name="Dalgaard T.S."/>
            <person name="Juul-Madsen H.R."/>
        </authorList>
    </citation>
    <scope>NUCLEOTIDE SEQUENCE [LARGE SCALE GENOMIC DNA]</scope>
    <source>
        <strain evidence="5 6">DSM 43821</strain>
    </source>
</reference>
<evidence type="ECO:0000313" key="5">
    <source>
        <dbReference type="EMBL" id="SCF08500.1"/>
    </source>
</evidence>
<dbReference type="RefSeq" id="WP_088961368.1">
    <property type="nucleotide sequence ID" value="NZ_LT607410.1"/>
</dbReference>
<accession>A0A1C4XJ17</accession>
<feature type="signal peptide" evidence="4">
    <location>
        <begin position="1"/>
        <end position="35"/>
    </location>
</feature>
<dbReference type="EMBL" id="LT607410">
    <property type="protein sequence ID" value="SCF08500.1"/>
    <property type="molecule type" value="Genomic_DNA"/>
</dbReference>
<dbReference type="Proteomes" id="UP000198228">
    <property type="component" value="Chromosome I"/>
</dbReference>
<protein>
    <submittedName>
        <fullName evidence="5">Carbohydrate ABC transporter substrate-binding protein, CUT1 family</fullName>
    </submittedName>
</protein>
<dbReference type="CDD" id="cd14750">
    <property type="entry name" value="PBP2_TMBP"/>
    <property type="match status" value="1"/>
</dbReference>
<evidence type="ECO:0000256" key="3">
    <source>
        <dbReference type="ARBA" id="ARBA00022729"/>
    </source>
</evidence>
<dbReference type="PANTHER" id="PTHR43649">
    <property type="entry name" value="ARABINOSE-BINDING PROTEIN-RELATED"/>
    <property type="match status" value="1"/>
</dbReference>
<dbReference type="PANTHER" id="PTHR43649:SF34">
    <property type="entry name" value="ABC TRANSPORTER PERIPLASMIC-BINDING PROTEIN YCJN-RELATED"/>
    <property type="match status" value="1"/>
</dbReference>
<organism evidence="5 6">
    <name type="scientific">Micromonospora purpureochromogenes</name>
    <dbReference type="NCBI Taxonomy" id="47872"/>
    <lineage>
        <taxon>Bacteria</taxon>
        <taxon>Bacillati</taxon>
        <taxon>Actinomycetota</taxon>
        <taxon>Actinomycetes</taxon>
        <taxon>Micromonosporales</taxon>
        <taxon>Micromonosporaceae</taxon>
        <taxon>Micromonospora</taxon>
    </lineage>
</organism>
<evidence type="ECO:0000256" key="2">
    <source>
        <dbReference type="ARBA" id="ARBA00022448"/>
    </source>
</evidence>
<feature type="chain" id="PRO_5038643246" evidence="4">
    <location>
        <begin position="36"/>
        <end position="430"/>
    </location>
</feature>
<dbReference type="InterPro" id="IPR006059">
    <property type="entry name" value="SBP"/>
</dbReference>
<dbReference type="AlphaFoldDB" id="A0A1C4XJ17"/>
<dbReference type="Gene3D" id="3.40.190.10">
    <property type="entry name" value="Periplasmic binding protein-like II"/>
    <property type="match status" value="2"/>
</dbReference>